<dbReference type="SUPFAM" id="SSF47336">
    <property type="entry name" value="ACP-like"/>
    <property type="match status" value="1"/>
</dbReference>
<accession>E7RW54</accession>
<dbReference type="PROSITE" id="PS50075">
    <property type="entry name" value="CARRIER"/>
    <property type="match status" value="1"/>
</dbReference>
<evidence type="ECO:0000259" key="1">
    <source>
        <dbReference type="PROSITE" id="PS50075"/>
    </source>
</evidence>
<organism evidence="2 3">
    <name type="scientific">Lautropia mirabilis ATCC 51599</name>
    <dbReference type="NCBI Taxonomy" id="887898"/>
    <lineage>
        <taxon>Bacteria</taxon>
        <taxon>Pseudomonadati</taxon>
        <taxon>Pseudomonadota</taxon>
        <taxon>Betaproteobacteria</taxon>
        <taxon>Burkholderiales</taxon>
        <taxon>Burkholderiaceae</taxon>
        <taxon>Lautropia</taxon>
    </lineage>
</organism>
<dbReference type="STRING" id="887898.HMPREF0551_1025"/>
<sequence>MTTLTLEQMRADLAKILLEDPADIHDDDNLIDLGLDSMRAMTLASRWQAAGARLDFSEMALNPTLGHWWTLIQQAG</sequence>
<evidence type="ECO:0000313" key="3">
    <source>
        <dbReference type="Proteomes" id="UP000011021"/>
    </source>
</evidence>
<dbReference type="Proteomes" id="UP000011021">
    <property type="component" value="Unassembled WGS sequence"/>
</dbReference>
<dbReference type="Pfam" id="PF00550">
    <property type="entry name" value="PP-binding"/>
    <property type="match status" value="1"/>
</dbReference>
<gene>
    <name evidence="2" type="ORF">HMPREF0551_1025</name>
</gene>
<keyword evidence="3" id="KW-1185">Reference proteome</keyword>
<reference evidence="2 3" key="1">
    <citation type="submission" date="2010-12" db="EMBL/GenBank/DDBJ databases">
        <authorList>
            <person name="Muzny D."/>
            <person name="Qin X."/>
            <person name="Deng J."/>
            <person name="Jiang H."/>
            <person name="Liu Y."/>
            <person name="Qu J."/>
            <person name="Song X.-Z."/>
            <person name="Zhang L."/>
            <person name="Thornton R."/>
            <person name="Coyle M."/>
            <person name="Francisco L."/>
            <person name="Jackson L."/>
            <person name="Javaid M."/>
            <person name="Korchina V."/>
            <person name="Kovar C."/>
            <person name="Mata R."/>
            <person name="Mathew T."/>
            <person name="Ngo R."/>
            <person name="Nguyen L."/>
            <person name="Nguyen N."/>
            <person name="Okwuonu G."/>
            <person name="Ongeri F."/>
            <person name="Pham C."/>
            <person name="Simmons D."/>
            <person name="Wilczek-Boney K."/>
            <person name="Hale W."/>
            <person name="Jakkamsetti A."/>
            <person name="Pham P."/>
            <person name="Ruth R."/>
            <person name="San Lucas F."/>
            <person name="Warren J."/>
            <person name="Zhang J."/>
            <person name="Zhao Z."/>
            <person name="Zhou C."/>
            <person name="Zhu D."/>
            <person name="Lee S."/>
            <person name="Bess C."/>
            <person name="Blankenburg K."/>
            <person name="Forbes L."/>
            <person name="Fu Q."/>
            <person name="Gubbala S."/>
            <person name="Hirani K."/>
            <person name="Jayaseelan J.C."/>
            <person name="Lara F."/>
            <person name="Munidasa M."/>
            <person name="Palculict T."/>
            <person name="Patil S."/>
            <person name="Pu L.-L."/>
            <person name="Saada N."/>
            <person name="Tang L."/>
            <person name="Weissenberger G."/>
            <person name="Zhu Y."/>
            <person name="Hemphill L."/>
            <person name="Shang Y."/>
            <person name="Youmans B."/>
            <person name="Ayvaz T."/>
            <person name="Ross M."/>
            <person name="Santibanez J."/>
            <person name="Aqrawi P."/>
            <person name="Gross S."/>
            <person name="Joshi V."/>
            <person name="Fowler G."/>
            <person name="Nazareth L."/>
            <person name="Reid J."/>
            <person name="Worley K."/>
            <person name="Petrosino J."/>
            <person name="Highlander S."/>
            <person name="Gibbs R."/>
        </authorList>
    </citation>
    <scope>NUCLEOTIDE SEQUENCE [LARGE SCALE GENOMIC DNA]</scope>
    <source>
        <strain evidence="2 3">ATCC 51599</strain>
    </source>
</reference>
<name>E7RW54_9BURK</name>
<dbReference type="Gene3D" id="1.10.1200.10">
    <property type="entry name" value="ACP-like"/>
    <property type="match status" value="1"/>
</dbReference>
<dbReference type="InterPro" id="IPR036736">
    <property type="entry name" value="ACP-like_sf"/>
</dbReference>
<dbReference type="HOGENOM" id="CLU_180851_2_1_4"/>
<feature type="domain" description="Carrier" evidence="1">
    <location>
        <begin position="1"/>
        <end position="76"/>
    </location>
</feature>
<dbReference type="InterPro" id="IPR009081">
    <property type="entry name" value="PP-bd_ACP"/>
</dbReference>
<dbReference type="AlphaFoldDB" id="E7RW54"/>
<protein>
    <submittedName>
        <fullName evidence="2">Phosphopantetheine attachment domain protein</fullName>
    </submittedName>
</protein>
<dbReference type="eggNOG" id="COG3433">
    <property type="taxonomic scope" value="Bacteria"/>
</dbReference>
<dbReference type="EMBL" id="AEQP01000003">
    <property type="protein sequence ID" value="EFV95537.1"/>
    <property type="molecule type" value="Genomic_DNA"/>
</dbReference>
<proteinExistence type="predicted"/>
<comment type="caution">
    <text evidence="2">The sequence shown here is derived from an EMBL/GenBank/DDBJ whole genome shotgun (WGS) entry which is preliminary data.</text>
</comment>
<evidence type="ECO:0000313" key="2">
    <source>
        <dbReference type="EMBL" id="EFV95537.1"/>
    </source>
</evidence>
<dbReference type="RefSeq" id="WP_005673237.1">
    <property type="nucleotide sequence ID" value="NZ_CP146288.1"/>
</dbReference>